<reference evidence="3" key="1">
    <citation type="journal article" date="2019" name="Int. J. Syst. Evol. Microbiol.">
        <title>The Global Catalogue of Microorganisms (GCM) 10K type strain sequencing project: providing services to taxonomists for standard genome sequencing and annotation.</title>
        <authorList>
            <consortium name="The Broad Institute Genomics Platform"/>
            <consortium name="The Broad Institute Genome Sequencing Center for Infectious Disease"/>
            <person name="Wu L."/>
            <person name="Ma J."/>
        </authorList>
    </citation>
    <scope>NUCLEOTIDE SEQUENCE [LARGE SCALE GENOMIC DNA]</scope>
    <source>
        <strain evidence="3">CCUG 60214</strain>
    </source>
</reference>
<keyword evidence="1" id="KW-1133">Transmembrane helix</keyword>
<evidence type="ECO:0000313" key="2">
    <source>
        <dbReference type="EMBL" id="MFD1151955.1"/>
    </source>
</evidence>
<protein>
    <submittedName>
        <fullName evidence="2">Uncharacterized protein</fullName>
    </submittedName>
</protein>
<keyword evidence="1" id="KW-0472">Membrane</keyword>
<evidence type="ECO:0000256" key="1">
    <source>
        <dbReference type="SAM" id="Phobius"/>
    </source>
</evidence>
<feature type="transmembrane region" description="Helical" evidence="1">
    <location>
        <begin position="150"/>
        <end position="167"/>
    </location>
</feature>
<sequence length="186" mass="20874">MTHTLSHRTTDGGVLDVLNTRWHRLALYGFLVVVVAHWVEHITQAVQIYGFGWSVPSAKGALGLAFPWLVTSEVMHYGFALVMLVALVVLRHGFTGRSRTWWRVALGLQFWHHIEHLLLIIQSTSGVYLLGKSAPTSIIQLVIPRVELHLFYNAIVFAPMVVAMVLHRRPNAAERVHVRCSCAVPA</sequence>
<name>A0ABW3R4U1_9PSEU</name>
<dbReference type="RefSeq" id="WP_380729410.1">
    <property type="nucleotide sequence ID" value="NZ_JBHTLK010000301.1"/>
</dbReference>
<organism evidence="2 3">
    <name type="scientific">Saccharothrix hoggarensis</name>
    <dbReference type="NCBI Taxonomy" id="913853"/>
    <lineage>
        <taxon>Bacteria</taxon>
        <taxon>Bacillati</taxon>
        <taxon>Actinomycetota</taxon>
        <taxon>Actinomycetes</taxon>
        <taxon>Pseudonocardiales</taxon>
        <taxon>Pseudonocardiaceae</taxon>
        <taxon>Saccharothrix</taxon>
    </lineage>
</organism>
<comment type="caution">
    <text evidence="2">The sequence shown here is derived from an EMBL/GenBank/DDBJ whole genome shotgun (WGS) entry which is preliminary data.</text>
</comment>
<keyword evidence="3" id="KW-1185">Reference proteome</keyword>
<keyword evidence="1" id="KW-0812">Transmembrane</keyword>
<gene>
    <name evidence="2" type="ORF">ACFQ3T_32860</name>
</gene>
<proteinExistence type="predicted"/>
<dbReference type="EMBL" id="JBHTLK010000301">
    <property type="protein sequence ID" value="MFD1151955.1"/>
    <property type="molecule type" value="Genomic_DNA"/>
</dbReference>
<evidence type="ECO:0000313" key="3">
    <source>
        <dbReference type="Proteomes" id="UP001597168"/>
    </source>
</evidence>
<accession>A0ABW3R4U1</accession>
<feature type="transmembrane region" description="Helical" evidence="1">
    <location>
        <begin position="22"/>
        <end position="39"/>
    </location>
</feature>
<dbReference type="Proteomes" id="UP001597168">
    <property type="component" value="Unassembled WGS sequence"/>
</dbReference>
<feature type="transmembrane region" description="Helical" evidence="1">
    <location>
        <begin position="74"/>
        <end position="90"/>
    </location>
</feature>